<proteinExistence type="predicted"/>
<gene>
    <name evidence="1" type="ORF">B1199_04130</name>
</gene>
<sequence length="78" mass="8730">MDNATLTDAINAIMPFGKHAGRPLLLLPEPYLVWFKQQGFPDTKLGQQLALIYEVKLNGLEGMLMPLLKQAPRSKNHS</sequence>
<dbReference type="EMBL" id="MWPV01000001">
    <property type="protein sequence ID" value="OUL59807.1"/>
    <property type="molecule type" value="Genomic_DNA"/>
</dbReference>
<dbReference type="Pfam" id="PF12843">
    <property type="entry name" value="QSregVF_b"/>
    <property type="match status" value="1"/>
</dbReference>
<dbReference type="AlphaFoldDB" id="A0A244CVY7"/>
<evidence type="ECO:0008006" key="3">
    <source>
        <dbReference type="Google" id="ProtNLM"/>
    </source>
</evidence>
<dbReference type="InterPro" id="IPR024530">
    <property type="entry name" value="QSregVF_b"/>
</dbReference>
<evidence type="ECO:0000313" key="2">
    <source>
        <dbReference type="Proteomes" id="UP000194841"/>
    </source>
</evidence>
<organism evidence="1 2">
    <name type="scientific">Pseudoalteromonas ulvae</name>
    <dbReference type="NCBI Taxonomy" id="107327"/>
    <lineage>
        <taxon>Bacteria</taxon>
        <taxon>Pseudomonadati</taxon>
        <taxon>Pseudomonadota</taxon>
        <taxon>Gammaproteobacteria</taxon>
        <taxon>Alteromonadales</taxon>
        <taxon>Pseudoalteromonadaceae</taxon>
        <taxon>Pseudoalteromonas</taxon>
    </lineage>
</organism>
<dbReference type="OrthoDB" id="9807855at2"/>
<protein>
    <recommendedName>
        <fullName evidence="3">Cytoplasmic protein</fullName>
    </recommendedName>
</protein>
<dbReference type="Proteomes" id="UP000194841">
    <property type="component" value="Unassembled WGS sequence"/>
</dbReference>
<name>A0A244CVY7_PSEDV</name>
<dbReference type="RefSeq" id="WP_086743207.1">
    <property type="nucleotide sequence ID" value="NZ_MWPV01000001.1"/>
</dbReference>
<accession>A0A244CVY7</accession>
<evidence type="ECO:0000313" key="1">
    <source>
        <dbReference type="EMBL" id="OUL59807.1"/>
    </source>
</evidence>
<reference evidence="1 2" key="1">
    <citation type="submission" date="2017-02" db="EMBL/GenBank/DDBJ databases">
        <title>Pseudoalteromonas ulvae TC14 Genome.</title>
        <authorList>
            <person name="Molmeret M."/>
        </authorList>
    </citation>
    <scope>NUCLEOTIDE SEQUENCE [LARGE SCALE GENOMIC DNA]</scope>
    <source>
        <strain evidence="1">TC14</strain>
    </source>
</reference>
<keyword evidence="2" id="KW-1185">Reference proteome</keyword>
<comment type="caution">
    <text evidence="1">The sequence shown here is derived from an EMBL/GenBank/DDBJ whole genome shotgun (WGS) entry which is preliminary data.</text>
</comment>